<feature type="compositionally biased region" description="Basic and acidic residues" evidence="1">
    <location>
        <begin position="99"/>
        <end position="116"/>
    </location>
</feature>
<reference evidence="2 3" key="1">
    <citation type="submission" date="2019-03" db="EMBL/GenBank/DDBJ databases">
        <authorList>
            <person name="Gonzalez-Pimentel J.L."/>
        </authorList>
    </citation>
    <scope>NUCLEOTIDE SEQUENCE [LARGE SCALE GENOMIC DNA]</scope>
    <source>
        <strain evidence="2 3">JCM 31289</strain>
    </source>
</reference>
<organism evidence="2 3">
    <name type="scientific">Streptomyces palmae</name>
    <dbReference type="NCBI Taxonomy" id="1701085"/>
    <lineage>
        <taxon>Bacteria</taxon>
        <taxon>Bacillati</taxon>
        <taxon>Actinomycetota</taxon>
        <taxon>Actinomycetes</taxon>
        <taxon>Kitasatosporales</taxon>
        <taxon>Streptomycetaceae</taxon>
        <taxon>Streptomyces</taxon>
    </lineage>
</organism>
<sequence>MTAGPRGRAGEARRGRQLTAQPMARTRVSRLLSIWGMTTGPAPAERSLHARPATPHRGHLGFGAGPGTGPDPPKPSGRNFVFAARTMGRDTGTGTGSLRHADGTADRTVRVPETRPRPTIHQGRVRNNRRARRRPGVIARRAVRSPGTGSGGGPNALCASHRLTMPIAPGSGHGPTVGTVADTSTPIAAPGNRPVRRPSGLVRPPTPGHR</sequence>
<keyword evidence="3" id="KW-1185">Reference proteome</keyword>
<name>A0A4Z0FVT4_9ACTN</name>
<gene>
    <name evidence="2" type="ORF">E4099_30065</name>
</gene>
<evidence type="ECO:0000313" key="2">
    <source>
        <dbReference type="EMBL" id="TGA87354.1"/>
    </source>
</evidence>
<feature type="region of interest" description="Disordered" evidence="1">
    <location>
        <begin position="39"/>
        <end position="210"/>
    </location>
</feature>
<evidence type="ECO:0000256" key="1">
    <source>
        <dbReference type="SAM" id="MobiDB-lite"/>
    </source>
</evidence>
<dbReference type="EMBL" id="SRID01000507">
    <property type="protein sequence ID" value="TGA87354.1"/>
    <property type="molecule type" value="Genomic_DNA"/>
</dbReference>
<evidence type="ECO:0000313" key="3">
    <source>
        <dbReference type="Proteomes" id="UP000297948"/>
    </source>
</evidence>
<dbReference type="AlphaFoldDB" id="A0A4Z0FVT4"/>
<accession>A0A4Z0FVT4</accession>
<comment type="caution">
    <text evidence="2">The sequence shown here is derived from an EMBL/GenBank/DDBJ whole genome shotgun (WGS) entry which is preliminary data.</text>
</comment>
<dbReference type="RefSeq" id="WP_135342269.1">
    <property type="nucleotide sequence ID" value="NZ_SRID01000507.1"/>
</dbReference>
<proteinExistence type="predicted"/>
<feature type="compositionally biased region" description="Basic residues" evidence="1">
    <location>
        <begin position="123"/>
        <end position="135"/>
    </location>
</feature>
<protein>
    <submittedName>
        <fullName evidence="2">Uncharacterized protein</fullName>
    </submittedName>
</protein>
<dbReference type="Proteomes" id="UP000297948">
    <property type="component" value="Unassembled WGS sequence"/>
</dbReference>
<feature type="region of interest" description="Disordered" evidence="1">
    <location>
        <begin position="1"/>
        <end position="25"/>
    </location>
</feature>